<dbReference type="EMBL" id="MFTA01000116">
    <property type="protein sequence ID" value="OGI49363.1"/>
    <property type="molecule type" value="Genomic_DNA"/>
</dbReference>
<evidence type="ECO:0000256" key="1">
    <source>
        <dbReference type="ARBA" id="ARBA00022676"/>
    </source>
</evidence>
<dbReference type="InterPro" id="IPR001296">
    <property type="entry name" value="Glyco_trans_1"/>
</dbReference>
<evidence type="ECO:0000256" key="2">
    <source>
        <dbReference type="ARBA" id="ARBA00022679"/>
    </source>
</evidence>
<evidence type="ECO:0000259" key="4">
    <source>
        <dbReference type="Pfam" id="PF13579"/>
    </source>
</evidence>
<dbReference type="InterPro" id="IPR028098">
    <property type="entry name" value="Glyco_trans_4-like_N"/>
</dbReference>
<accession>A0A1F6TW36</accession>
<evidence type="ECO:0000313" key="6">
    <source>
        <dbReference type="Proteomes" id="UP000179362"/>
    </source>
</evidence>
<sequence length="366" mass="41452">MSYCVIHDRRFNPWVWLFDKLTHGLLRTRRFATELLAAFRFVRKNRDCEFFFVENDYPLGLMAAIVSLFLPCAWVVGVNDTQNLKVSISYPGRQQRRRMHHIKQWVYRRADAVRANSFVTRDVLAESGCPEDKIIVVPLHATRWMLPTPDEAAAMERFRRQSRAQIYDRHALAHDSELLLIMCRLSAEKGLDLAIRALPHALERCPRLTLMICGPDRGQRAMLERLAEELGVRRQVLFTGNIAHEELKHFFAAASLHLAPSVIDTFNFSIIQAGMTQTFTLATERVGAAYWMEQMGSGRIVAGREPEAWGRAVAEHVASAERRTISASVSEALVARFRPDAVAAELLAAIERKIGFAPKSRGSLAA</sequence>
<gene>
    <name evidence="5" type="ORF">A3B81_05875</name>
</gene>
<dbReference type="Proteomes" id="UP000179362">
    <property type="component" value="Unassembled WGS sequence"/>
</dbReference>
<comment type="caution">
    <text evidence="5">The sequence shown here is derived from an EMBL/GenBank/DDBJ whole genome shotgun (WGS) entry which is preliminary data.</text>
</comment>
<dbReference type="PANTHER" id="PTHR12526">
    <property type="entry name" value="GLYCOSYLTRANSFERASE"/>
    <property type="match status" value="1"/>
</dbReference>
<name>A0A1F6TW36_9PROT</name>
<dbReference type="Gene3D" id="3.40.50.2000">
    <property type="entry name" value="Glycogen Phosphorylase B"/>
    <property type="match status" value="2"/>
</dbReference>
<feature type="domain" description="Glycosyltransferase subfamily 4-like N-terminal" evidence="4">
    <location>
        <begin position="33"/>
        <end position="139"/>
    </location>
</feature>
<protein>
    <submittedName>
        <fullName evidence="5">Uncharacterized protein</fullName>
    </submittedName>
</protein>
<reference evidence="5 6" key="1">
    <citation type="journal article" date="2016" name="Nat. Commun.">
        <title>Thousands of microbial genomes shed light on interconnected biogeochemical processes in an aquifer system.</title>
        <authorList>
            <person name="Anantharaman K."/>
            <person name="Brown C.T."/>
            <person name="Hug L.A."/>
            <person name="Sharon I."/>
            <person name="Castelle C.J."/>
            <person name="Probst A.J."/>
            <person name="Thomas B.C."/>
            <person name="Singh A."/>
            <person name="Wilkins M.J."/>
            <person name="Karaoz U."/>
            <person name="Brodie E.L."/>
            <person name="Williams K.H."/>
            <person name="Hubbard S.S."/>
            <person name="Banfield J.F."/>
        </authorList>
    </citation>
    <scope>NUCLEOTIDE SEQUENCE [LARGE SCALE GENOMIC DNA]</scope>
</reference>
<keyword evidence="1" id="KW-0328">Glycosyltransferase</keyword>
<dbReference type="GO" id="GO:0016757">
    <property type="term" value="F:glycosyltransferase activity"/>
    <property type="evidence" value="ECO:0007669"/>
    <property type="project" value="UniProtKB-KW"/>
</dbReference>
<evidence type="ECO:0000259" key="3">
    <source>
        <dbReference type="Pfam" id="PF00534"/>
    </source>
</evidence>
<organism evidence="5 6">
    <name type="scientific">Candidatus Muproteobacteria bacterium RIFCSPHIGHO2_02_FULL_65_16</name>
    <dbReference type="NCBI Taxonomy" id="1817766"/>
    <lineage>
        <taxon>Bacteria</taxon>
        <taxon>Pseudomonadati</taxon>
        <taxon>Pseudomonadota</taxon>
        <taxon>Candidatus Muproteobacteria</taxon>
    </lineage>
</organism>
<dbReference type="SUPFAM" id="SSF53756">
    <property type="entry name" value="UDP-Glycosyltransferase/glycogen phosphorylase"/>
    <property type="match status" value="1"/>
</dbReference>
<dbReference type="Pfam" id="PF00534">
    <property type="entry name" value="Glycos_transf_1"/>
    <property type="match status" value="1"/>
</dbReference>
<dbReference type="AlphaFoldDB" id="A0A1F6TW36"/>
<dbReference type="CDD" id="cd03801">
    <property type="entry name" value="GT4_PimA-like"/>
    <property type="match status" value="1"/>
</dbReference>
<dbReference type="PANTHER" id="PTHR12526:SF510">
    <property type="entry name" value="D-INOSITOL 3-PHOSPHATE GLYCOSYLTRANSFERASE"/>
    <property type="match status" value="1"/>
</dbReference>
<feature type="domain" description="Glycosyl transferase family 1" evidence="3">
    <location>
        <begin position="168"/>
        <end position="323"/>
    </location>
</feature>
<keyword evidence="2" id="KW-0808">Transferase</keyword>
<proteinExistence type="predicted"/>
<dbReference type="Pfam" id="PF13579">
    <property type="entry name" value="Glyco_trans_4_4"/>
    <property type="match status" value="1"/>
</dbReference>
<evidence type="ECO:0000313" key="5">
    <source>
        <dbReference type="EMBL" id="OGI49363.1"/>
    </source>
</evidence>